<organism evidence="1 2">
    <name type="scientific">Corchorus capsularis</name>
    <name type="common">Jute</name>
    <dbReference type="NCBI Taxonomy" id="210143"/>
    <lineage>
        <taxon>Eukaryota</taxon>
        <taxon>Viridiplantae</taxon>
        <taxon>Streptophyta</taxon>
        <taxon>Embryophyta</taxon>
        <taxon>Tracheophyta</taxon>
        <taxon>Spermatophyta</taxon>
        <taxon>Magnoliopsida</taxon>
        <taxon>eudicotyledons</taxon>
        <taxon>Gunneridae</taxon>
        <taxon>Pentapetalae</taxon>
        <taxon>rosids</taxon>
        <taxon>malvids</taxon>
        <taxon>Malvales</taxon>
        <taxon>Malvaceae</taxon>
        <taxon>Grewioideae</taxon>
        <taxon>Apeibeae</taxon>
        <taxon>Corchorus</taxon>
    </lineage>
</organism>
<dbReference type="Proteomes" id="UP000188268">
    <property type="component" value="Unassembled WGS sequence"/>
</dbReference>
<protein>
    <submittedName>
        <fullName evidence="1">Uncharacterized protein</fullName>
    </submittedName>
</protein>
<gene>
    <name evidence="1" type="ORF">CCACVL1_00714</name>
</gene>
<name>A0A1R3KV87_COCAP</name>
<accession>A0A1R3KV87</accession>
<sequence>MASLPQPYSCKFKNDVRSFAD</sequence>
<reference evidence="1 2" key="1">
    <citation type="submission" date="2013-09" db="EMBL/GenBank/DDBJ databases">
        <title>Corchorus capsularis genome sequencing.</title>
        <authorList>
            <person name="Alam M."/>
            <person name="Haque M.S."/>
            <person name="Islam M.S."/>
            <person name="Emdad E.M."/>
            <person name="Islam M.M."/>
            <person name="Ahmed B."/>
            <person name="Halim A."/>
            <person name="Hossen Q.M.M."/>
            <person name="Hossain M.Z."/>
            <person name="Ahmed R."/>
            <person name="Khan M.M."/>
            <person name="Islam R."/>
            <person name="Rashid M.M."/>
            <person name="Khan S.A."/>
            <person name="Rahman M.S."/>
            <person name="Alam M."/>
        </authorList>
    </citation>
    <scope>NUCLEOTIDE SEQUENCE [LARGE SCALE GENOMIC DNA]</scope>
    <source>
        <strain evidence="2">cv. CVL-1</strain>
        <tissue evidence="1">Whole seedling</tissue>
    </source>
</reference>
<dbReference type="EMBL" id="AWWV01001665">
    <property type="protein sequence ID" value="OMP11034.1"/>
    <property type="molecule type" value="Genomic_DNA"/>
</dbReference>
<evidence type="ECO:0000313" key="1">
    <source>
        <dbReference type="EMBL" id="OMP11034.1"/>
    </source>
</evidence>
<dbReference type="AlphaFoldDB" id="A0A1R3KV87"/>
<keyword evidence="2" id="KW-1185">Reference proteome</keyword>
<dbReference type="Gramene" id="OMP11034">
    <property type="protein sequence ID" value="OMP11034"/>
    <property type="gene ID" value="CCACVL1_00714"/>
</dbReference>
<proteinExistence type="predicted"/>
<comment type="caution">
    <text evidence="1">The sequence shown here is derived from an EMBL/GenBank/DDBJ whole genome shotgun (WGS) entry which is preliminary data.</text>
</comment>
<evidence type="ECO:0000313" key="2">
    <source>
        <dbReference type="Proteomes" id="UP000188268"/>
    </source>
</evidence>